<evidence type="ECO:0000259" key="2">
    <source>
        <dbReference type="PROSITE" id="PS50835"/>
    </source>
</evidence>
<dbReference type="RefSeq" id="XP_002957441.1">
    <property type="nucleotide sequence ID" value="XM_002957395.1"/>
</dbReference>
<protein>
    <recommendedName>
        <fullName evidence="2">Ig-like domain-containing protein</fullName>
    </recommendedName>
</protein>
<feature type="compositionally biased region" description="Low complexity" evidence="1">
    <location>
        <begin position="42"/>
        <end position="55"/>
    </location>
</feature>
<feature type="region of interest" description="Disordered" evidence="1">
    <location>
        <begin position="31"/>
        <end position="58"/>
    </location>
</feature>
<reference evidence="3 4" key="1">
    <citation type="journal article" date="2010" name="Science">
        <title>Genomic analysis of organismal complexity in the multicellular green alga Volvox carteri.</title>
        <authorList>
            <person name="Prochnik S.E."/>
            <person name="Umen J."/>
            <person name="Nedelcu A.M."/>
            <person name="Hallmann A."/>
            <person name="Miller S.M."/>
            <person name="Nishii I."/>
            <person name="Ferris P."/>
            <person name="Kuo A."/>
            <person name="Mitros T."/>
            <person name="Fritz-Laylin L.K."/>
            <person name="Hellsten U."/>
            <person name="Chapman J."/>
            <person name="Simakov O."/>
            <person name="Rensing S.A."/>
            <person name="Terry A."/>
            <person name="Pangilinan J."/>
            <person name="Kapitonov V."/>
            <person name="Jurka J."/>
            <person name="Salamov A."/>
            <person name="Shapiro H."/>
            <person name="Schmutz J."/>
            <person name="Grimwood J."/>
            <person name="Lindquist E."/>
            <person name="Lucas S."/>
            <person name="Grigoriev I.V."/>
            <person name="Schmitt R."/>
            <person name="Kirk D."/>
            <person name="Rokhsar D.S."/>
        </authorList>
    </citation>
    <scope>NUCLEOTIDE SEQUENCE [LARGE SCALE GENOMIC DNA]</scope>
    <source>
        <strain evidence="4">f. Nagariensis / Eve</strain>
    </source>
</reference>
<dbReference type="PROSITE" id="PS50835">
    <property type="entry name" value="IG_LIKE"/>
    <property type="match status" value="1"/>
</dbReference>
<evidence type="ECO:0000256" key="1">
    <source>
        <dbReference type="SAM" id="MobiDB-lite"/>
    </source>
</evidence>
<gene>
    <name evidence="3" type="ORF">VOLCADRAFT_98568</name>
</gene>
<dbReference type="AlphaFoldDB" id="D8UFP6"/>
<dbReference type="InParanoid" id="D8UFP6"/>
<evidence type="ECO:0000313" key="3">
    <source>
        <dbReference type="EMBL" id="EFJ41496.1"/>
    </source>
</evidence>
<dbReference type="Proteomes" id="UP000001058">
    <property type="component" value="Unassembled WGS sequence"/>
</dbReference>
<accession>D8UFP6</accession>
<dbReference type="KEGG" id="vcn:VOLCADRAFT_98568"/>
<name>D8UFP6_VOLCA</name>
<evidence type="ECO:0000313" key="4">
    <source>
        <dbReference type="Proteomes" id="UP000001058"/>
    </source>
</evidence>
<proteinExistence type="predicted"/>
<dbReference type="GeneID" id="9626892"/>
<dbReference type="EMBL" id="GL378394">
    <property type="protein sequence ID" value="EFJ41496.1"/>
    <property type="molecule type" value="Genomic_DNA"/>
</dbReference>
<feature type="non-terminal residue" evidence="3">
    <location>
        <position position="126"/>
    </location>
</feature>
<dbReference type="InterPro" id="IPR007110">
    <property type="entry name" value="Ig-like_dom"/>
</dbReference>
<feature type="domain" description="Ig-like" evidence="2">
    <location>
        <begin position="43"/>
        <end position="126"/>
    </location>
</feature>
<keyword evidence="4" id="KW-1185">Reference proteome</keyword>
<organism evidence="4">
    <name type="scientific">Volvox carteri f. nagariensis</name>
    <dbReference type="NCBI Taxonomy" id="3068"/>
    <lineage>
        <taxon>Eukaryota</taxon>
        <taxon>Viridiplantae</taxon>
        <taxon>Chlorophyta</taxon>
        <taxon>core chlorophytes</taxon>
        <taxon>Chlorophyceae</taxon>
        <taxon>CS clade</taxon>
        <taxon>Chlamydomonadales</taxon>
        <taxon>Volvocaceae</taxon>
        <taxon>Volvox</taxon>
    </lineage>
</organism>
<sequence length="126" mass="13418">MASLTVHRVGVGLLERLDVPLKLAAPLMSKNTDQISSESPLEPMTSATPSTTSEPEQPELLELVCSPPAVSSVESHSATFSWTSLGKVPVGFVAAYTIELQQLDSPDSISSTNWLSVYRGEGLSCK</sequence>